<evidence type="ECO:0000256" key="9">
    <source>
        <dbReference type="ARBA" id="ARBA00022833"/>
    </source>
</evidence>
<keyword evidence="10" id="KW-0067">ATP-binding</keyword>
<accession>A0ABQ3VSR1</accession>
<evidence type="ECO:0000256" key="4">
    <source>
        <dbReference type="ARBA" id="ARBA00022737"/>
    </source>
</evidence>
<sequence length="764" mass="83399">MYGSIEVRGARENNLKSISLDIPKRKITVFTGVSGSGKSSLVFGTIAAESQRLLNETFTAFIQGFLPRYGQPDVDSLQNLSTAIVIDQKRLGGNVRSTIGTVTDTYTLLRLLYARLGQPHIGHSSMFSFNEPQGMCPDCEGLGQVSTIDIDALVDREKSLNDGAIRFPTFAIGTWFWTIFVQSGFFDPDKKLRDYSEDEWEKFVNGEETKIKLKSVVGTMNSTYEGLVPKFKRLYLTKDVEQMASHMRVPFEAIVSRADCMLCHGTRLNQAALSCLIKGKNIAECAAMEVSELVQFIRSIGEPTVAPLVSSLAEKLDHLVDIGLGYLSLNRESSTLSGGESQRVRMVRHLGSSLTDVTYVFDEPSIGLHPQDIHRLNELMQQLRDKGNTVLVVEHKPAVIAIADHIVDMGPGAGRSGGEIVYEGSLAGLLAADTLTGKHMHNRQPFKANPRIPTGTLSIEHATLHNLRDVSVNIPMGVLTVVTGVAGSGKSSLMQEVLPQRHPGVVSIDQGLIRGSRRSNLATYTGMLDVIRKRFASENKVSAALFSANSKGACPECQGLGLIYTDLAFMDPMISTCEVCGGKRFTSEVLAYTLRGKSISDVLEMTVVEAKEFFTDPPLTKMLTALEDVGLGYVTLWQPLSTLSGGERQRLKLAIELGNVSQVYVLDEPTTGLHMNDVDNLIALLDRLVDSGSTVIVIEHNLDVIARADWIIDMGPGAGHEGGQIVFEGTVAQLVNATRSVTGQYLKRTMIERNNSAPQPVIQR</sequence>
<dbReference type="EMBL" id="BNJJ01000026">
    <property type="protein sequence ID" value="GHO88674.1"/>
    <property type="molecule type" value="Genomic_DNA"/>
</dbReference>
<evidence type="ECO:0000256" key="11">
    <source>
        <dbReference type="ARBA" id="ARBA00022881"/>
    </source>
</evidence>
<dbReference type="Proteomes" id="UP000635565">
    <property type="component" value="Unassembled WGS sequence"/>
</dbReference>
<evidence type="ECO:0000256" key="13">
    <source>
        <dbReference type="ARBA" id="ARBA00023204"/>
    </source>
</evidence>
<evidence type="ECO:0000256" key="14">
    <source>
        <dbReference type="ARBA" id="ARBA00038000"/>
    </source>
</evidence>
<evidence type="ECO:0000313" key="18">
    <source>
        <dbReference type="EMBL" id="GHO88674.1"/>
    </source>
</evidence>
<keyword evidence="4" id="KW-0677">Repeat</keyword>
<keyword evidence="3" id="KW-0479">Metal-binding</keyword>
<dbReference type="Gene3D" id="1.20.1580.10">
    <property type="entry name" value="ABC transporter ATPase like domain"/>
    <property type="match status" value="2"/>
</dbReference>
<dbReference type="InterPro" id="IPR041552">
    <property type="entry name" value="UvrA_DNA-bd"/>
</dbReference>
<evidence type="ECO:0000256" key="7">
    <source>
        <dbReference type="ARBA" id="ARBA00022769"/>
    </source>
</evidence>
<evidence type="ECO:0000256" key="1">
    <source>
        <dbReference type="ARBA" id="ARBA00004496"/>
    </source>
</evidence>
<evidence type="ECO:0000256" key="10">
    <source>
        <dbReference type="ARBA" id="ARBA00022840"/>
    </source>
</evidence>
<keyword evidence="11" id="KW-0267">Excision nuclease</keyword>
<feature type="domain" description="ABC transporter" evidence="17">
    <location>
        <begin position="137"/>
        <end position="436"/>
    </location>
</feature>
<keyword evidence="2" id="KW-0963">Cytoplasm</keyword>
<dbReference type="Pfam" id="PF17755">
    <property type="entry name" value="UvrA_DNA-bind"/>
    <property type="match status" value="1"/>
</dbReference>
<dbReference type="InterPro" id="IPR003439">
    <property type="entry name" value="ABC_transporter-like_ATP-bd"/>
</dbReference>
<comment type="similarity">
    <text evidence="14">Belongs to the ABC transporter superfamily. UvrA family.</text>
</comment>
<dbReference type="SUPFAM" id="SSF52540">
    <property type="entry name" value="P-loop containing nucleoside triphosphate hydrolases"/>
    <property type="match status" value="2"/>
</dbReference>
<evidence type="ECO:0000259" key="17">
    <source>
        <dbReference type="PROSITE" id="PS50893"/>
    </source>
</evidence>
<dbReference type="CDD" id="cd03270">
    <property type="entry name" value="ABC_UvrA_I"/>
    <property type="match status" value="1"/>
</dbReference>
<reference evidence="18 19" key="1">
    <citation type="journal article" date="2021" name="Int. J. Syst. Evol. Microbiol.">
        <title>Reticulibacter mediterranei gen. nov., sp. nov., within the new family Reticulibacteraceae fam. nov., and Ktedonospora formicarum gen. nov., sp. nov., Ktedonobacter robiniae sp. nov., Dictyobacter formicarum sp. nov. and Dictyobacter arantiisoli sp. nov., belonging to the class Ktedonobacteria.</title>
        <authorList>
            <person name="Yabe S."/>
            <person name="Zheng Y."/>
            <person name="Wang C.M."/>
            <person name="Sakai Y."/>
            <person name="Abe K."/>
            <person name="Yokota A."/>
            <person name="Donadio S."/>
            <person name="Cavaletti L."/>
            <person name="Monciardini P."/>
        </authorList>
    </citation>
    <scope>NUCLEOTIDE SEQUENCE [LARGE SCALE GENOMIC DNA]</scope>
    <source>
        <strain evidence="18 19">SOSP1-9</strain>
    </source>
</reference>
<keyword evidence="8" id="KW-0863">Zinc-finger</keyword>
<dbReference type="PROSITE" id="PS00211">
    <property type="entry name" value="ABC_TRANSPORTER_1"/>
    <property type="match status" value="1"/>
</dbReference>
<protein>
    <recommendedName>
        <fullName evidence="15">UvrABC system protein A</fullName>
    </recommendedName>
    <alternativeName>
        <fullName evidence="16">Excinuclease ABC subunit A</fullName>
    </alternativeName>
</protein>
<evidence type="ECO:0000256" key="12">
    <source>
        <dbReference type="ARBA" id="ARBA00023125"/>
    </source>
</evidence>
<comment type="caution">
    <text evidence="18">The sequence shown here is derived from an EMBL/GenBank/DDBJ whole genome shotgun (WGS) entry which is preliminary data.</text>
</comment>
<keyword evidence="19" id="KW-1185">Reference proteome</keyword>
<dbReference type="InterPro" id="IPR017871">
    <property type="entry name" value="ABC_transporter-like_CS"/>
</dbReference>
<feature type="domain" description="ABC transporter" evidence="17">
    <location>
        <begin position="452"/>
        <end position="741"/>
    </location>
</feature>
<gene>
    <name evidence="18" type="primary">uvrA_2</name>
    <name evidence="18" type="ORF">KSZ_66800</name>
</gene>
<keyword evidence="13" id="KW-0234">DNA repair</keyword>
<evidence type="ECO:0000256" key="2">
    <source>
        <dbReference type="ARBA" id="ARBA00022490"/>
    </source>
</evidence>
<evidence type="ECO:0000256" key="8">
    <source>
        <dbReference type="ARBA" id="ARBA00022771"/>
    </source>
</evidence>
<dbReference type="Gene3D" id="1.10.8.280">
    <property type="entry name" value="ABC transporter ATPase domain-like"/>
    <property type="match status" value="1"/>
</dbReference>
<evidence type="ECO:0000256" key="15">
    <source>
        <dbReference type="ARBA" id="ARBA00039316"/>
    </source>
</evidence>
<evidence type="ECO:0000256" key="16">
    <source>
        <dbReference type="ARBA" id="ARBA00042156"/>
    </source>
</evidence>
<comment type="subcellular location">
    <subcellularLocation>
        <location evidence="1">Cytoplasm</location>
    </subcellularLocation>
</comment>
<dbReference type="InterPro" id="IPR027417">
    <property type="entry name" value="P-loop_NTPase"/>
</dbReference>
<keyword evidence="6" id="KW-0227">DNA damage</keyword>
<dbReference type="PANTHER" id="PTHR43152">
    <property type="entry name" value="UVRABC SYSTEM PROTEIN A"/>
    <property type="match status" value="1"/>
</dbReference>
<evidence type="ECO:0000256" key="6">
    <source>
        <dbReference type="ARBA" id="ARBA00022763"/>
    </source>
</evidence>
<proteinExistence type="inferred from homology"/>
<keyword evidence="9" id="KW-0862">Zinc</keyword>
<name>A0ABQ3VSR1_9CHLR</name>
<keyword evidence="7" id="KW-0228">DNA excision</keyword>
<keyword evidence="12" id="KW-0238">DNA-binding</keyword>
<keyword evidence="5" id="KW-0547">Nucleotide-binding</keyword>
<evidence type="ECO:0000313" key="19">
    <source>
        <dbReference type="Proteomes" id="UP000635565"/>
    </source>
</evidence>
<dbReference type="Pfam" id="PF00005">
    <property type="entry name" value="ABC_tran"/>
    <property type="match status" value="1"/>
</dbReference>
<evidence type="ECO:0000256" key="3">
    <source>
        <dbReference type="ARBA" id="ARBA00022723"/>
    </source>
</evidence>
<dbReference type="RefSeq" id="WP_201366229.1">
    <property type="nucleotide sequence ID" value="NZ_BNJJ01000026.1"/>
</dbReference>
<dbReference type="PANTHER" id="PTHR43152:SF2">
    <property type="entry name" value="DRUG RESISTANCE ABC TRANSPORTER"/>
    <property type="match status" value="1"/>
</dbReference>
<dbReference type="Gene3D" id="3.40.50.300">
    <property type="entry name" value="P-loop containing nucleotide triphosphate hydrolases"/>
    <property type="match status" value="3"/>
</dbReference>
<organism evidence="18 19">
    <name type="scientific">Dictyobacter formicarum</name>
    <dbReference type="NCBI Taxonomy" id="2778368"/>
    <lineage>
        <taxon>Bacteria</taxon>
        <taxon>Bacillati</taxon>
        <taxon>Chloroflexota</taxon>
        <taxon>Ktedonobacteria</taxon>
        <taxon>Ktedonobacterales</taxon>
        <taxon>Dictyobacteraceae</taxon>
        <taxon>Dictyobacter</taxon>
    </lineage>
</organism>
<dbReference type="PROSITE" id="PS50893">
    <property type="entry name" value="ABC_TRANSPORTER_2"/>
    <property type="match status" value="2"/>
</dbReference>
<evidence type="ECO:0000256" key="5">
    <source>
        <dbReference type="ARBA" id="ARBA00022741"/>
    </source>
</evidence>